<evidence type="ECO:0000256" key="2">
    <source>
        <dbReference type="ARBA" id="ARBA00022692"/>
    </source>
</evidence>
<feature type="transmembrane region" description="Helical" evidence="5">
    <location>
        <begin position="83"/>
        <end position="111"/>
    </location>
</feature>
<reference evidence="7" key="1">
    <citation type="submission" date="2022-11" db="UniProtKB">
        <authorList>
            <consortium name="WormBaseParasite"/>
        </authorList>
    </citation>
    <scope>IDENTIFICATION</scope>
</reference>
<evidence type="ECO:0000313" key="7">
    <source>
        <dbReference type="WBParaSite" id="PSAMB.scaffold3176size19374.g20648.t1"/>
    </source>
</evidence>
<dbReference type="InterPro" id="IPR050598">
    <property type="entry name" value="AminoAcid_Transporter"/>
</dbReference>
<keyword evidence="3 5" id="KW-1133">Transmembrane helix</keyword>
<dbReference type="WBParaSite" id="PSAMB.scaffold3176size19374.g20648.t1">
    <property type="protein sequence ID" value="PSAMB.scaffold3176size19374.g20648.t1"/>
    <property type="gene ID" value="PSAMB.scaffold3176size19374.g20648"/>
</dbReference>
<dbReference type="Gene3D" id="1.20.1740.10">
    <property type="entry name" value="Amino acid/polyamine transporter I"/>
    <property type="match status" value="1"/>
</dbReference>
<dbReference type="PANTHER" id="PTHR11785:SF117">
    <property type="entry name" value="AMINO ACID TRANSPORTER"/>
    <property type="match status" value="1"/>
</dbReference>
<dbReference type="AlphaFoldDB" id="A0A914W6L6"/>
<keyword evidence="2 5" id="KW-0812">Transmembrane</keyword>
<dbReference type="Pfam" id="PF13520">
    <property type="entry name" value="AA_permease_2"/>
    <property type="match status" value="1"/>
</dbReference>
<evidence type="ECO:0000256" key="5">
    <source>
        <dbReference type="SAM" id="Phobius"/>
    </source>
</evidence>
<comment type="subcellular location">
    <subcellularLocation>
        <location evidence="1">Membrane</location>
        <topology evidence="1">Multi-pass membrane protein</topology>
    </subcellularLocation>
</comment>
<feature type="transmembrane region" description="Helical" evidence="5">
    <location>
        <begin position="424"/>
        <end position="442"/>
    </location>
</feature>
<keyword evidence="4 5" id="KW-0472">Membrane</keyword>
<evidence type="ECO:0000256" key="1">
    <source>
        <dbReference type="ARBA" id="ARBA00004141"/>
    </source>
</evidence>
<feature type="transmembrane region" description="Helical" evidence="5">
    <location>
        <begin position="132"/>
        <end position="150"/>
    </location>
</feature>
<protein>
    <submittedName>
        <fullName evidence="7">Uncharacterized protein</fullName>
    </submittedName>
</protein>
<dbReference type="GO" id="GO:0015179">
    <property type="term" value="F:L-amino acid transmembrane transporter activity"/>
    <property type="evidence" value="ECO:0007669"/>
    <property type="project" value="TreeGrafter"/>
</dbReference>
<dbReference type="GO" id="GO:0016020">
    <property type="term" value="C:membrane"/>
    <property type="evidence" value="ECO:0007669"/>
    <property type="project" value="UniProtKB-SubCell"/>
</dbReference>
<dbReference type="FunFam" id="1.20.1740.10:FF:000058">
    <property type="entry name" value="Amino Acid Transporter"/>
    <property type="match status" value="1"/>
</dbReference>
<dbReference type="PANTHER" id="PTHR11785">
    <property type="entry name" value="AMINO ACID TRANSPORTER"/>
    <property type="match status" value="1"/>
</dbReference>
<feature type="transmembrane region" description="Helical" evidence="5">
    <location>
        <begin position="162"/>
        <end position="184"/>
    </location>
</feature>
<feature type="transmembrane region" description="Helical" evidence="5">
    <location>
        <begin position="342"/>
        <end position="358"/>
    </location>
</feature>
<evidence type="ECO:0000313" key="6">
    <source>
        <dbReference type="Proteomes" id="UP000887566"/>
    </source>
</evidence>
<dbReference type="InterPro" id="IPR002293">
    <property type="entry name" value="AA/rel_permease1"/>
</dbReference>
<organism evidence="6 7">
    <name type="scientific">Plectus sambesii</name>
    <dbReference type="NCBI Taxonomy" id="2011161"/>
    <lineage>
        <taxon>Eukaryota</taxon>
        <taxon>Metazoa</taxon>
        <taxon>Ecdysozoa</taxon>
        <taxon>Nematoda</taxon>
        <taxon>Chromadorea</taxon>
        <taxon>Plectida</taxon>
        <taxon>Plectina</taxon>
        <taxon>Plectoidea</taxon>
        <taxon>Plectidae</taxon>
        <taxon>Plectus</taxon>
    </lineage>
</organism>
<evidence type="ECO:0000256" key="3">
    <source>
        <dbReference type="ARBA" id="ARBA00022989"/>
    </source>
</evidence>
<keyword evidence="6" id="KW-1185">Reference proteome</keyword>
<accession>A0A914W6L6</accession>
<feature type="transmembrane region" description="Helical" evidence="5">
    <location>
        <begin position="12"/>
        <end position="29"/>
    </location>
</feature>
<evidence type="ECO:0000256" key="4">
    <source>
        <dbReference type="ARBA" id="ARBA00023136"/>
    </source>
</evidence>
<name>A0A914W6L6_9BILA</name>
<dbReference type="PIRSF" id="PIRSF006060">
    <property type="entry name" value="AA_transporter"/>
    <property type="match status" value="1"/>
</dbReference>
<feature type="transmembrane region" description="Helical" evidence="5">
    <location>
        <begin position="241"/>
        <end position="264"/>
    </location>
</feature>
<sequence length="493" mass="54708">MPDHENNKIGFIGATSYIVGTIIGSGLFVSPTAILKQSGSVGLSLCVWLLSGLFTVVAGMVYVELGTSIRESGSEFAYISYVGWYPLAFSFVWLTTLVSNSCGMAILADTFGEYVMQAMEPISCLTDSDKLWFKRLTGYLLIFLLTWANFFSLKKYAARIQIVITIAKMLSVALIIGTGFYFLIFKGRTQHFVDGNLWKGSNFDAESIVLAIYAGNWAYGGYDTLNYGAEEISNYRRTLPIAVVGGVITTMFIYLTANISYFVILSPEAMVGSVAVASDFSKETLGDFYYAMPAIVGILMIGTLNSDIFTSSRYMFAAARKGQMPTCWALVNEKTNSPRVSIFYHSFFAIAISFLGSVDKLINYMTVCNLLQQATAVAALIWIRYKGTTVHREAIRFPIAIPIAFFIFCIALIVIPLVKEPITTAVGLGCAIVGIVAYYIFVKPKRKLRPLLWLDEWSTKLSQLVFWAVMEELDEQKNEHIPTISETLEKSKL</sequence>
<dbReference type="Proteomes" id="UP000887566">
    <property type="component" value="Unplaced"/>
</dbReference>
<feature type="transmembrane region" description="Helical" evidence="5">
    <location>
        <begin position="397"/>
        <end position="418"/>
    </location>
</feature>
<feature type="transmembrane region" description="Helical" evidence="5">
    <location>
        <begin position="41"/>
        <end position="63"/>
    </location>
</feature>
<feature type="transmembrane region" description="Helical" evidence="5">
    <location>
        <begin position="288"/>
        <end position="306"/>
    </location>
</feature>
<proteinExistence type="predicted"/>
<feature type="transmembrane region" description="Helical" evidence="5">
    <location>
        <begin position="364"/>
        <end position="385"/>
    </location>
</feature>